<dbReference type="SUPFAM" id="SSF53187">
    <property type="entry name" value="Zn-dependent exopeptidases"/>
    <property type="match status" value="1"/>
</dbReference>
<evidence type="ECO:0000313" key="12">
    <source>
        <dbReference type="EMBL" id="QEJ98085.1"/>
    </source>
</evidence>
<dbReference type="PANTHER" id="PTHR42994">
    <property type="entry name" value="PEPTIDASE T"/>
    <property type="match status" value="1"/>
</dbReference>
<feature type="binding site" evidence="9">
    <location>
        <position position="183"/>
    </location>
    <ligand>
        <name>Zn(2+)</name>
        <dbReference type="ChEBI" id="CHEBI:29105"/>
        <label>2</label>
    </ligand>
</feature>
<accession>A0A0B7GVF1</accession>
<feature type="binding site" evidence="9">
    <location>
        <position position="385"/>
    </location>
    <ligand>
        <name>Zn(2+)</name>
        <dbReference type="ChEBI" id="CHEBI:29105"/>
        <label>2</label>
    </ligand>
</feature>
<evidence type="ECO:0000256" key="7">
    <source>
        <dbReference type="NCBIfam" id="TIGR01882"/>
    </source>
</evidence>
<comment type="similarity">
    <text evidence="1">Belongs to the peptidase M20B family.</text>
</comment>
<dbReference type="Gene3D" id="3.30.70.360">
    <property type="match status" value="1"/>
</dbReference>
<dbReference type="InterPro" id="IPR036264">
    <property type="entry name" value="Bact_exopeptidase_dim_dom"/>
</dbReference>
<dbReference type="PIRSF" id="PIRSF037215">
    <property type="entry name" value="Peptidase_M20B"/>
    <property type="match status" value="1"/>
</dbReference>
<gene>
    <name evidence="11" type="primary">pepT</name>
    <name evidence="12" type="ORF">FUT82_08800</name>
    <name evidence="11" type="ORF">TPHV1_20049</name>
</gene>
<organism evidence="11 13">
    <name type="scientific">Treponema phagedenis</name>
    <dbReference type="NCBI Taxonomy" id="162"/>
    <lineage>
        <taxon>Bacteria</taxon>
        <taxon>Pseudomonadati</taxon>
        <taxon>Spirochaetota</taxon>
        <taxon>Spirochaetia</taxon>
        <taxon>Spirochaetales</taxon>
        <taxon>Treponemataceae</taxon>
        <taxon>Treponema</taxon>
    </lineage>
</organism>
<feature type="active site" evidence="8">
    <location>
        <position position="89"/>
    </location>
</feature>
<dbReference type="InterPro" id="IPR010161">
    <property type="entry name" value="Peptidase_M20B"/>
</dbReference>
<name>A0A0B7GVF1_TREPH</name>
<dbReference type="Proteomes" id="UP000323594">
    <property type="component" value="Chromosome"/>
</dbReference>
<dbReference type="PANTHER" id="PTHR42994:SF1">
    <property type="entry name" value="PEPTIDASE T"/>
    <property type="match status" value="1"/>
</dbReference>
<dbReference type="NCBIfam" id="NF009920">
    <property type="entry name" value="PRK13381.1"/>
    <property type="match status" value="1"/>
</dbReference>
<protein>
    <recommendedName>
        <fullName evidence="7">Peptidase T</fullName>
        <ecNumber evidence="7">3.4.11.4</ecNumber>
    </recommendedName>
</protein>
<evidence type="ECO:0000256" key="8">
    <source>
        <dbReference type="PIRSR" id="PIRSR037215-1"/>
    </source>
</evidence>
<dbReference type="SUPFAM" id="SSF55031">
    <property type="entry name" value="Bacterial exopeptidase dimerisation domain"/>
    <property type="match status" value="1"/>
</dbReference>
<feature type="active site" description="Proton acceptor" evidence="8">
    <location>
        <position position="182"/>
    </location>
</feature>
<dbReference type="EMBL" id="CP042817">
    <property type="protein sequence ID" value="QEJ98085.1"/>
    <property type="molecule type" value="Genomic_DNA"/>
</dbReference>
<keyword evidence="2" id="KW-0645">Protease</keyword>
<evidence type="ECO:0000313" key="14">
    <source>
        <dbReference type="Proteomes" id="UP000323594"/>
    </source>
</evidence>
<keyword evidence="4 11" id="KW-0378">Hydrolase</keyword>
<comment type="cofactor">
    <cofactor evidence="9">
        <name>Zn(2+)</name>
        <dbReference type="ChEBI" id="CHEBI:29105"/>
    </cofactor>
    <text evidence="9">Binds 2 Zn(2+) ions per subunit.</text>
</comment>
<dbReference type="Proteomes" id="UP000042527">
    <property type="component" value="Unassembled WGS sequence"/>
</dbReference>
<dbReference type="InterPro" id="IPR011650">
    <property type="entry name" value="Peptidase_M20_dimer"/>
</dbReference>
<dbReference type="AlphaFoldDB" id="A0A0B7GVF1"/>
<evidence type="ECO:0000313" key="13">
    <source>
        <dbReference type="Proteomes" id="UP000042527"/>
    </source>
</evidence>
<dbReference type="RefSeq" id="WP_024753577.1">
    <property type="nucleotide sequence ID" value="NZ_CDNC01000012.1"/>
</dbReference>
<evidence type="ECO:0000313" key="11">
    <source>
        <dbReference type="EMBL" id="CEM61512.1"/>
    </source>
</evidence>
<dbReference type="NCBIfam" id="NF003976">
    <property type="entry name" value="PRK05469.1"/>
    <property type="match status" value="1"/>
</dbReference>
<dbReference type="InterPro" id="IPR001261">
    <property type="entry name" value="ArgE/DapE_CS"/>
</dbReference>
<evidence type="ECO:0000256" key="9">
    <source>
        <dbReference type="PIRSR" id="PIRSR037215-2"/>
    </source>
</evidence>
<keyword evidence="3 9" id="KW-0479">Metal-binding</keyword>
<evidence type="ECO:0000259" key="10">
    <source>
        <dbReference type="Pfam" id="PF07687"/>
    </source>
</evidence>
<dbReference type="Pfam" id="PF07687">
    <property type="entry name" value="M20_dimer"/>
    <property type="match status" value="1"/>
</dbReference>
<dbReference type="GO" id="GO:0008237">
    <property type="term" value="F:metallopeptidase activity"/>
    <property type="evidence" value="ECO:0007669"/>
    <property type="project" value="UniProtKB-KW"/>
</dbReference>
<dbReference type="InterPro" id="IPR002933">
    <property type="entry name" value="Peptidase_M20"/>
</dbReference>
<proteinExistence type="inferred from homology"/>
<dbReference type="OrthoDB" id="9804934at2"/>
<keyword evidence="13" id="KW-1185">Reference proteome</keyword>
<evidence type="ECO:0000256" key="4">
    <source>
        <dbReference type="ARBA" id="ARBA00022801"/>
    </source>
</evidence>
<evidence type="ECO:0000256" key="6">
    <source>
        <dbReference type="ARBA" id="ARBA00023049"/>
    </source>
</evidence>
<feature type="binding site" evidence="9">
    <location>
        <position position="87"/>
    </location>
    <ligand>
        <name>Zn(2+)</name>
        <dbReference type="ChEBI" id="CHEBI:29105"/>
        <label>1</label>
    </ligand>
</feature>
<feature type="binding site" evidence="9">
    <location>
        <position position="148"/>
    </location>
    <ligand>
        <name>Zn(2+)</name>
        <dbReference type="ChEBI" id="CHEBI:29105"/>
        <label>1</label>
    </ligand>
</feature>
<keyword evidence="11" id="KW-0031">Aminopeptidase</keyword>
<dbReference type="EC" id="3.4.11.4" evidence="7"/>
<feature type="domain" description="Peptidase M20 dimerisation" evidence="10">
    <location>
        <begin position="223"/>
        <end position="314"/>
    </location>
</feature>
<evidence type="ECO:0000256" key="2">
    <source>
        <dbReference type="ARBA" id="ARBA00022670"/>
    </source>
</evidence>
<dbReference type="GO" id="GO:0006518">
    <property type="term" value="P:peptide metabolic process"/>
    <property type="evidence" value="ECO:0007669"/>
    <property type="project" value="InterPro"/>
</dbReference>
<dbReference type="GO" id="GO:0006508">
    <property type="term" value="P:proteolysis"/>
    <property type="evidence" value="ECO:0007669"/>
    <property type="project" value="UniProtKB-UniRule"/>
</dbReference>
<sequence>MTTNDIKPKLLERLVRYTAIGTQSKAEKADQGIIPSSEVQWELAKLLVKELEDLGLKAELDEHCYVFARLPATEGCRQKKGFGLCAHMDTASDAPADTVKPQVHTDYDGKPIVLKDGFVIDPAHDADLAACIGDTIITSDGTTLLGADDKAGIAGIMTAVEFLLANPNIAHGPIEILFTPDEETGHGMDFVPLEKIQSKAFYTIDGGQEGEVEDECFNAYRSDIVFTGIAAHLGAARGKMVNAVTMAASFIESLPPQESPEATDGYYGFFCPLELEATAEKATLRVYIRDFGAIQERLKRIDTLAAAIEACYPNGKVSVTHTEQYRNMKTKLDTSPEILARLKEAVRRAGVEPKLKPIRGGTDGSRLTELGIPTPNLFTGGHNYHSRTEWASLNQMEKMCLSIIELAKIWAEE</sequence>
<keyword evidence="5 9" id="KW-0862">Zinc</keyword>
<keyword evidence="6" id="KW-0482">Metalloprotease</keyword>
<feature type="binding site" evidence="9">
    <location>
        <position position="205"/>
    </location>
    <ligand>
        <name>Zn(2+)</name>
        <dbReference type="ChEBI" id="CHEBI:29105"/>
        <label>1</label>
    </ligand>
</feature>
<dbReference type="GO" id="GO:0045148">
    <property type="term" value="F:tripeptide aminopeptidase activity"/>
    <property type="evidence" value="ECO:0007669"/>
    <property type="project" value="UniProtKB-UniRule"/>
</dbReference>
<feature type="binding site" evidence="9">
    <location>
        <position position="148"/>
    </location>
    <ligand>
        <name>Zn(2+)</name>
        <dbReference type="ChEBI" id="CHEBI:29105"/>
        <label>2</label>
    </ligand>
</feature>
<reference evidence="12 14" key="3">
    <citation type="submission" date="2019-08" db="EMBL/GenBank/DDBJ databases">
        <authorList>
            <person name="Kuhnert P."/>
        </authorList>
    </citation>
    <scope>NUCLEOTIDE SEQUENCE [LARGE SCALE GENOMIC DNA]</scope>
    <source>
        <strain evidence="12 14">B36.5</strain>
    </source>
</reference>
<dbReference type="NCBIfam" id="TIGR01882">
    <property type="entry name" value="peptidase-T"/>
    <property type="match status" value="1"/>
</dbReference>
<dbReference type="EMBL" id="CDNC01000012">
    <property type="protein sequence ID" value="CEM61512.1"/>
    <property type="molecule type" value="Genomic_DNA"/>
</dbReference>
<evidence type="ECO:0000256" key="1">
    <source>
        <dbReference type="ARBA" id="ARBA00009692"/>
    </source>
</evidence>
<evidence type="ECO:0000256" key="3">
    <source>
        <dbReference type="ARBA" id="ARBA00022723"/>
    </source>
</evidence>
<dbReference type="Pfam" id="PF01546">
    <property type="entry name" value="Peptidase_M20"/>
    <property type="match status" value="1"/>
</dbReference>
<dbReference type="GO" id="GO:0008270">
    <property type="term" value="F:zinc ion binding"/>
    <property type="evidence" value="ECO:0007669"/>
    <property type="project" value="InterPro"/>
</dbReference>
<dbReference type="Gene3D" id="3.40.630.10">
    <property type="entry name" value="Zn peptidases"/>
    <property type="match status" value="1"/>
</dbReference>
<evidence type="ECO:0000256" key="5">
    <source>
        <dbReference type="ARBA" id="ARBA00022833"/>
    </source>
</evidence>
<reference evidence="13" key="1">
    <citation type="submission" date="2015-01" db="EMBL/GenBank/DDBJ databases">
        <authorList>
            <person name="Manzoor Shahid"/>
            <person name="Zubair Saima"/>
        </authorList>
    </citation>
    <scope>NUCLEOTIDE SEQUENCE [LARGE SCALE GENOMIC DNA]</scope>
    <source>
        <strain evidence="13">V1</strain>
    </source>
</reference>
<dbReference type="PROSITE" id="PS00759">
    <property type="entry name" value="ARGE_DAPE_CPG2_2"/>
    <property type="match status" value="1"/>
</dbReference>
<reference evidence="11" key="2">
    <citation type="submission" date="2015-01" db="EMBL/GenBank/DDBJ databases">
        <authorList>
            <person name="Xiang T."/>
            <person name="Song Y."/>
            <person name="Huang L."/>
            <person name="Wang B."/>
            <person name="Wu P."/>
        </authorList>
    </citation>
    <scope>NUCLEOTIDE SEQUENCE [LARGE SCALE GENOMIC DNA]</scope>
    <source>
        <strain evidence="11">V1</strain>
    </source>
</reference>